<dbReference type="VEuPathDB" id="VectorBase:LDEU013439"/>
<name>A0A443RTC1_9ACAR</name>
<keyword evidence="1" id="KW-0227">DNA damage</keyword>
<sequence length="203" mass="22954">MIPAAALESIDFALRDICRSGKPFGGKLMLLGGDFRQVLPVVKRAGIQQIINSTIKKSTIWNHFTCMNLSENMRADNDQHFADWLLRIGNGNVKNLFVSDEHYCKDVVKTMYENNAANYIHQAILTPRNDDVSFINDKIMQLLSGKEFELFSLDYATCRGTDSADENTELSYPQEYINTLCPSGFQPHKLSLKKGAIVMLIRD</sequence>
<evidence type="ECO:0000259" key="3">
    <source>
        <dbReference type="Pfam" id="PF21530"/>
    </source>
</evidence>
<proteinExistence type="inferred from homology"/>
<dbReference type="SUPFAM" id="SSF52540">
    <property type="entry name" value="P-loop containing nucleoside triphosphate hydrolases"/>
    <property type="match status" value="1"/>
</dbReference>
<dbReference type="GO" id="GO:0000723">
    <property type="term" value="P:telomere maintenance"/>
    <property type="evidence" value="ECO:0007669"/>
    <property type="project" value="InterPro"/>
</dbReference>
<comment type="similarity">
    <text evidence="1">Belongs to the helicase family.</text>
</comment>
<dbReference type="PANTHER" id="PTHR10492:SF57">
    <property type="entry name" value="ATP-DEPENDENT DNA HELICASE"/>
    <property type="match status" value="1"/>
</dbReference>
<evidence type="ECO:0000256" key="1">
    <source>
        <dbReference type="RuleBase" id="RU363044"/>
    </source>
</evidence>
<dbReference type="GO" id="GO:0016887">
    <property type="term" value="F:ATP hydrolysis activity"/>
    <property type="evidence" value="ECO:0007669"/>
    <property type="project" value="RHEA"/>
</dbReference>
<comment type="cofactor">
    <cofactor evidence="1">
        <name>Mg(2+)</name>
        <dbReference type="ChEBI" id="CHEBI:18420"/>
    </cofactor>
</comment>
<dbReference type="Pfam" id="PF21530">
    <property type="entry name" value="Pif1_2B_dom"/>
    <property type="match status" value="1"/>
</dbReference>
<dbReference type="InterPro" id="IPR049163">
    <property type="entry name" value="Pif1-like_2B_dom"/>
</dbReference>
<reference evidence="4 5" key="1">
    <citation type="journal article" date="2018" name="Gigascience">
        <title>Genomes of trombidid mites reveal novel predicted allergens and laterally-transferred genes associated with secondary metabolism.</title>
        <authorList>
            <person name="Dong X."/>
            <person name="Chaisiri K."/>
            <person name="Xia D."/>
            <person name="Armstrong S.D."/>
            <person name="Fang Y."/>
            <person name="Donnelly M.J."/>
            <person name="Kadowaki T."/>
            <person name="McGarry J.W."/>
            <person name="Darby A.C."/>
            <person name="Makepeace B.L."/>
        </authorList>
    </citation>
    <scope>NUCLEOTIDE SEQUENCE [LARGE SCALE GENOMIC DNA]</scope>
    <source>
        <strain evidence="4">UoL-UT</strain>
    </source>
</reference>
<gene>
    <name evidence="4" type="ORF">B4U80_10967</name>
</gene>
<keyword evidence="5" id="KW-1185">Reference proteome</keyword>
<evidence type="ECO:0000313" key="5">
    <source>
        <dbReference type="Proteomes" id="UP000288716"/>
    </source>
</evidence>
<keyword evidence="1" id="KW-0378">Hydrolase</keyword>
<accession>A0A443RTC1</accession>
<dbReference type="GO" id="GO:0006281">
    <property type="term" value="P:DNA repair"/>
    <property type="evidence" value="ECO:0007669"/>
    <property type="project" value="UniProtKB-KW"/>
</dbReference>
<keyword evidence="1" id="KW-0547">Nucleotide-binding</keyword>
<keyword evidence="1" id="KW-0234">DNA repair</keyword>
<dbReference type="EMBL" id="NCKV01037208">
    <property type="protein sequence ID" value="RWS18601.1"/>
    <property type="molecule type" value="Genomic_DNA"/>
</dbReference>
<feature type="non-terminal residue" evidence="4">
    <location>
        <position position="203"/>
    </location>
</feature>
<feature type="domain" description="DNA helicase Pif1-like 2B" evidence="3">
    <location>
        <begin position="175"/>
        <end position="202"/>
    </location>
</feature>
<dbReference type="PANTHER" id="PTHR10492">
    <property type="match status" value="1"/>
</dbReference>
<organism evidence="4 5">
    <name type="scientific">Leptotrombidium deliense</name>
    <dbReference type="NCBI Taxonomy" id="299467"/>
    <lineage>
        <taxon>Eukaryota</taxon>
        <taxon>Metazoa</taxon>
        <taxon>Ecdysozoa</taxon>
        <taxon>Arthropoda</taxon>
        <taxon>Chelicerata</taxon>
        <taxon>Arachnida</taxon>
        <taxon>Acari</taxon>
        <taxon>Acariformes</taxon>
        <taxon>Trombidiformes</taxon>
        <taxon>Prostigmata</taxon>
        <taxon>Anystina</taxon>
        <taxon>Parasitengona</taxon>
        <taxon>Trombiculoidea</taxon>
        <taxon>Trombiculidae</taxon>
        <taxon>Leptotrombidium</taxon>
    </lineage>
</organism>
<dbReference type="OrthoDB" id="6509606at2759"/>
<dbReference type="Proteomes" id="UP000288716">
    <property type="component" value="Unassembled WGS sequence"/>
</dbReference>
<dbReference type="InterPro" id="IPR010285">
    <property type="entry name" value="DNA_helicase_pif1-like_DEAD"/>
</dbReference>
<dbReference type="GO" id="GO:0043139">
    <property type="term" value="F:5'-3' DNA helicase activity"/>
    <property type="evidence" value="ECO:0007669"/>
    <property type="project" value="UniProtKB-EC"/>
</dbReference>
<comment type="catalytic activity">
    <reaction evidence="1">
        <text>ATP + H2O = ADP + phosphate + H(+)</text>
        <dbReference type="Rhea" id="RHEA:13065"/>
        <dbReference type="ChEBI" id="CHEBI:15377"/>
        <dbReference type="ChEBI" id="CHEBI:15378"/>
        <dbReference type="ChEBI" id="CHEBI:30616"/>
        <dbReference type="ChEBI" id="CHEBI:43474"/>
        <dbReference type="ChEBI" id="CHEBI:456216"/>
        <dbReference type="EC" id="5.6.2.3"/>
    </reaction>
</comment>
<comment type="caution">
    <text evidence="4">The sequence shown here is derived from an EMBL/GenBank/DDBJ whole genome shotgun (WGS) entry which is preliminary data.</text>
</comment>
<dbReference type="GO" id="GO:0005524">
    <property type="term" value="F:ATP binding"/>
    <property type="evidence" value="ECO:0007669"/>
    <property type="project" value="UniProtKB-KW"/>
</dbReference>
<evidence type="ECO:0000313" key="4">
    <source>
        <dbReference type="EMBL" id="RWS18601.1"/>
    </source>
</evidence>
<dbReference type="AlphaFoldDB" id="A0A443RTC1"/>
<keyword evidence="1" id="KW-0067">ATP-binding</keyword>
<keyword evidence="1" id="KW-0233">DNA recombination</keyword>
<dbReference type="Pfam" id="PF05970">
    <property type="entry name" value="PIF1"/>
    <property type="match status" value="1"/>
</dbReference>
<keyword evidence="1 4" id="KW-0347">Helicase</keyword>
<dbReference type="EC" id="5.6.2.3" evidence="1"/>
<feature type="domain" description="DNA helicase Pif1-like DEAD-box helicase" evidence="2">
    <location>
        <begin position="1"/>
        <end position="95"/>
    </location>
</feature>
<dbReference type="GO" id="GO:0006310">
    <property type="term" value="P:DNA recombination"/>
    <property type="evidence" value="ECO:0007669"/>
    <property type="project" value="UniProtKB-KW"/>
</dbReference>
<evidence type="ECO:0000259" key="2">
    <source>
        <dbReference type="Pfam" id="PF05970"/>
    </source>
</evidence>
<dbReference type="InterPro" id="IPR027417">
    <property type="entry name" value="P-loop_NTPase"/>
</dbReference>
<dbReference type="STRING" id="299467.A0A443RTC1"/>
<protein>
    <recommendedName>
        <fullName evidence="1">ATP-dependent DNA helicase</fullName>
        <ecNumber evidence="1">5.6.2.3</ecNumber>
    </recommendedName>
</protein>